<dbReference type="GO" id="GO:0003824">
    <property type="term" value="F:catalytic activity"/>
    <property type="evidence" value="ECO:0007669"/>
    <property type="project" value="InterPro"/>
</dbReference>
<dbReference type="SFLD" id="SFLDS00029">
    <property type="entry name" value="Radical_SAM"/>
    <property type="match status" value="1"/>
</dbReference>
<dbReference type="PANTHER" id="PTHR13932:SF5">
    <property type="entry name" value="RADICAL S-ADENOSYL METHIONINE DOMAIN-CONTAINING PROTEIN 1, MITOCHONDRIAL"/>
    <property type="match status" value="1"/>
</dbReference>
<evidence type="ECO:0000313" key="7">
    <source>
        <dbReference type="EMBL" id="MPY57141.1"/>
    </source>
</evidence>
<dbReference type="RefSeq" id="WP_152770687.1">
    <property type="nucleotide sequence ID" value="NZ_VJZC01000034.1"/>
</dbReference>
<dbReference type="PROSITE" id="PS51918">
    <property type="entry name" value="RADICAL_SAM"/>
    <property type="match status" value="1"/>
</dbReference>
<dbReference type="InterPro" id="IPR006638">
    <property type="entry name" value="Elp3/MiaA/NifB-like_rSAM"/>
</dbReference>
<dbReference type="Pfam" id="PF04055">
    <property type="entry name" value="Radical_SAM"/>
    <property type="match status" value="1"/>
</dbReference>
<name>A0A5N8XCB0_9ACTN</name>
<keyword evidence="8" id="KW-1185">Reference proteome</keyword>
<keyword evidence="4" id="KW-0408">Iron</keyword>
<dbReference type="GO" id="GO:0046872">
    <property type="term" value="F:metal ion binding"/>
    <property type="evidence" value="ECO:0007669"/>
    <property type="project" value="UniProtKB-KW"/>
</dbReference>
<dbReference type="GO" id="GO:0005737">
    <property type="term" value="C:cytoplasm"/>
    <property type="evidence" value="ECO:0007669"/>
    <property type="project" value="TreeGrafter"/>
</dbReference>
<evidence type="ECO:0000256" key="5">
    <source>
        <dbReference type="ARBA" id="ARBA00023014"/>
    </source>
</evidence>
<evidence type="ECO:0000256" key="2">
    <source>
        <dbReference type="ARBA" id="ARBA00022691"/>
    </source>
</evidence>
<sequence length="445" mass="51362">MYESLVPVTHHFYPLQRYTDPEVAPFSDFLRLLDSRKPEPTDNMIYLHIPYCEKRCTFCPFHVRVKRDVSVYERYVVALEREIEMLARLPYVQDMKFRAVYFGGGSPSLLTVAQIKRLYDALRRGFSIDADAEWTFEGEPAGLCDPELLEYLASQGTKRLSYGIQTFDEPLRTTMNIAATVQDALTANERAKELGFEDINVDMMYYMPGQTPAAVERDLKELGNCGFDSVDYYYMSYYAMPKSTFLGMEKGTYPRKPPAEMRFKMGQLVQRRMRELGYHHVTDHVYSKRPQGSEYYRILWGGGFGEHRAETLAVGASARGYLGGYSYANTLAPDPYVEEIEAGKLPVTKVSALLEEPRNRGMMFFPKFFRTELSRIPDDARTRVFLDNLVEQGYAVVGDGELRLTDKGKEWIPNITVDLFEDTQREIHDNWVQELESHYSNRVTL</sequence>
<evidence type="ECO:0000256" key="3">
    <source>
        <dbReference type="ARBA" id="ARBA00022723"/>
    </source>
</evidence>
<accession>A0A5N8XCB0</accession>
<dbReference type="GO" id="GO:0006779">
    <property type="term" value="P:porphyrin-containing compound biosynthetic process"/>
    <property type="evidence" value="ECO:0007669"/>
    <property type="project" value="TreeGrafter"/>
</dbReference>
<dbReference type="PANTHER" id="PTHR13932">
    <property type="entry name" value="COPROPORPHYRINIGEN III OXIDASE"/>
    <property type="match status" value="1"/>
</dbReference>
<dbReference type="SMART" id="SM00729">
    <property type="entry name" value="Elp3"/>
    <property type="match status" value="1"/>
</dbReference>
<dbReference type="Proteomes" id="UP000400924">
    <property type="component" value="Unassembled WGS sequence"/>
</dbReference>
<dbReference type="InterPro" id="IPR058240">
    <property type="entry name" value="rSAM_sf"/>
</dbReference>
<gene>
    <name evidence="7" type="ORF">FNH08_08115</name>
</gene>
<feature type="domain" description="Radical SAM core" evidence="6">
    <location>
        <begin position="37"/>
        <end position="279"/>
    </location>
</feature>
<comment type="caution">
    <text evidence="7">The sequence shown here is derived from an EMBL/GenBank/DDBJ whole genome shotgun (WGS) entry which is preliminary data.</text>
</comment>
<keyword evidence="3" id="KW-0479">Metal-binding</keyword>
<reference evidence="7 8" key="1">
    <citation type="submission" date="2019-07" db="EMBL/GenBank/DDBJ databases">
        <title>New species of Amycolatopsis and Streptomyces.</title>
        <authorList>
            <person name="Duangmal K."/>
            <person name="Teo W.F.A."/>
            <person name="Lipun K."/>
        </authorList>
    </citation>
    <scope>NUCLEOTIDE SEQUENCE [LARGE SCALE GENOMIC DNA]</scope>
    <source>
        <strain evidence="7 8">NBRC 106415</strain>
    </source>
</reference>
<dbReference type="OrthoDB" id="9808022at2"/>
<dbReference type="InterPro" id="IPR034505">
    <property type="entry name" value="Coproporphyrinogen-III_oxidase"/>
</dbReference>
<dbReference type="EMBL" id="VJZC01000034">
    <property type="protein sequence ID" value="MPY57141.1"/>
    <property type="molecule type" value="Genomic_DNA"/>
</dbReference>
<dbReference type="SUPFAM" id="SSF102114">
    <property type="entry name" value="Radical SAM enzymes"/>
    <property type="match status" value="1"/>
</dbReference>
<dbReference type="InterPro" id="IPR007197">
    <property type="entry name" value="rSAM"/>
</dbReference>
<dbReference type="Gene3D" id="3.20.20.70">
    <property type="entry name" value="Aldolase class I"/>
    <property type="match status" value="1"/>
</dbReference>
<evidence type="ECO:0000259" key="6">
    <source>
        <dbReference type="PROSITE" id="PS51918"/>
    </source>
</evidence>
<keyword evidence="5" id="KW-0411">Iron-sulfur</keyword>
<evidence type="ECO:0000313" key="8">
    <source>
        <dbReference type="Proteomes" id="UP000400924"/>
    </source>
</evidence>
<proteinExistence type="predicted"/>
<evidence type="ECO:0000256" key="1">
    <source>
        <dbReference type="ARBA" id="ARBA00017228"/>
    </source>
</evidence>
<protein>
    <recommendedName>
        <fullName evidence="1">Heme chaperone HemW</fullName>
    </recommendedName>
</protein>
<evidence type="ECO:0000256" key="4">
    <source>
        <dbReference type="ARBA" id="ARBA00023004"/>
    </source>
</evidence>
<dbReference type="GO" id="GO:0051539">
    <property type="term" value="F:4 iron, 4 sulfur cluster binding"/>
    <property type="evidence" value="ECO:0007669"/>
    <property type="project" value="TreeGrafter"/>
</dbReference>
<dbReference type="AlphaFoldDB" id="A0A5N8XCB0"/>
<dbReference type="SFLD" id="SFLDG01082">
    <property type="entry name" value="B12-binding_domain_containing"/>
    <property type="match status" value="1"/>
</dbReference>
<keyword evidence="2" id="KW-0949">S-adenosyl-L-methionine</keyword>
<dbReference type="InterPro" id="IPR013785">
    <property type="entry name" value="Aldolase_TIM"/>
</dbReference>
<organism evidence="7 8">
    <name type="scientific">Streptomyces spongiae</name>
    <dbReference type="NCBI Taxonomy" id="565072"/>
    <lineage>
        <taxon>Bacteria</taxon>
        <taxon>Bacillati</taxon>
        <taxon>Actinomycetota</taxon>
        <taxon>Actinomycetes</taxon>
        <taxon>Kitasatosporales</taxon>
        <taxon>Streptomycetaceae</taxon>
        <taxon>Streptomyces</taxon>
    </lineage>
</organism>
<dbReference type="SFLD" id="SFLDG01065">
    <property type="entry name" value="anaerobic_coproporphyrinogen-I"/>
    <property type="match status" value="1"/>
</dbReference>